<feature type="domain" description="Polysaccharide pyruvyl transferase" evidence="1">
    <location>
        <begin position="13"/>
        <end position="314"/>
    </location>
</feature>
<keyword evidence="3" id="KW-1185">Reference proteome</keyword>
<dbReference type="Proteomes" id="UP000294546">
    <property type="component" value="Unassembled WGS sequence"/>
</dbReference>
<dbReference type="OrthoDB" id="9799278at2"/>
<dbReference type="Pfam" id="PF04230">
    <property type="entry name" value="PS_pyruv_trans"/>
    <property type="match status" value="1"/>
</dbReference>
<dbReference type="GO" id="GO:0016740">
    <property type="term" value="F:transferase activity"/>
    <property type="evidence" value="ECO:0007669"/>
    <property type="project" value="UniProtKB-KW"/>
</dbReference>
<evidence type="ECO:0000313" key="3">
    <source>
        <dbReference type="Proteomes" id="UP000294546"/>
    </source>
</evidence>
<dbReference type="AlphaFoldDB" id="A0A4R1GMN1"/>
<dbReference type="RefSeq" id="WP_132292337.1">
    <property type="nucleotide sequence ID" value="NZ_SMFU01000008.1"/>
</dbReference>
<protein>
    <submittedName>
        <fullName evidence="2">Polysaccharide pyruvyl transferase</fullName>
    </submittedName>
</protein>
<comment type="caution">
    <text evidence="2">The sequence shown here is derived from an EMBL/GenBank/DDBJ whole genome shotgun (WGS) entry which is preliminary data.</text>
</comment>
<name>A0A4R1GMN1_9GAMM</name>
<accession>A0A4R1GMN1</accession>
<organism evidence="2 3">
    <name type="scientific">Marinobacterium mangrovicola</name>
    <dbReference type="NCBI Taxonomy" id="1476959"/>
    <lineage>
        <taxon>Bacteria</taxon>
        <taxon>Pseudomonadati</taxon>
        <taxon>Pseudomonadota</taxon>
        <taxon>Gammaproteobacteria</taxon>
        <taxon>Oceanospirillales</taxon>
        <taxon>Oceanospirillaceae</taxon>
        <taxon>Marinobacterium</taxon>
    </lineage>
</organism>
<sequence length="381" mass="43855">MDVAILTQPLGHNYGGLLQAYALQFVLGTYKVNYITIDRLKNECSAFETIKHRLRETKEIVRGRRKYFFSNKRKNLVLKELIRFKKERIHLSIPITSESGLRDYFKNRNFHAVIVGSDQVWRPRYSPSILNFFLDFLDDIDCNAKKVSYAASFGVDCWEYDVNLSLRCKELLENFNAVSVREKSAIELCSEYLSKHSTLVLDPTLLLDPDDYLSLVPEAKASREYDIVSYILDSSDVKYGVEEFIANKLNASIYSLKPDSDPNHISMVDTENYPWPSVEEWINAFANSRFILTDSFHGTVFAIIFNKPFIALGNVDRGLSRFQSLLSLFGLENRLVTDVSDVSERLLSTDPDWAFVNQQREELKEQSLSFLLESIGAIRDE</sequence>
<proteinExistence type="predicted"/>
<dbReference type="EMBL" id="SMFU01000008">
    <property type="protein sequence ID" value="TCK07539.1"/>
    <property type="molecule type" value="Genomic_DNA"/>
</dbReference>
<reference evidence="2 3" key="1">
    <citation type="submission" date="2019-03" db="EMBL/GenBank/DDBJ databases">
        <title>Genomic Encyclopedia of Archaeal and Bacterial Type Strains, Phase II (KMG-II): from individual species to whole genera.</title>
        <authorList>
            <person name="Goeker M."/>
        </authorList>
    </citation>
    <scope>NUCLEOTIDE SEQUENCE [LARGE SCALE GENOMIC DNA]</scope>
    <source>
        <strain evidence="2 3">DSM 27697</strain>
    </source>
</reference>
<gene>
    <name evidence="2" type="ORF">CLV83_2410</name>
</gene>
<evidence type="ECO:0000313" key="2">
    <source>
        <dbReference type="EMBL" id="TCK07539.1"/>
    </source>
</evidence>
<evidence type="ECO:0000259" key="1">
    <source>
        <dbReference type="Pfam" id="PF04230"/>
    </source>
</evidence>
<keyword evidence="2" id="KW-0808">Transferase</keyword>
<dbReference type="InterPro" id="IPR007345">
    <property type="entry name" value="Polysacch_pyruvyl_Trfase"/>
</dbReference>